<protein>
    <submittedName>
        <fullName evidence="1">Uncharacterized protein</fullName>
    </submittedName>
</protein>
<evidence type="ECO:0000313" key="2">
    <source>
        <dbReference type="Proteomes" id="UP000003959"/>
    </source>
</evidence>
<dbReference type="AlphaFoldDB" id="F4XZL4"/>
<dbReference type="Proteomes" id="UP000003959">
    <property type="component" value="Unassembled WGS sequence"/>
</dbReference>
<accession>F4XZL4</accession>
<proteinExistence type="predicted"/>
<dbReference type="HOGENOM" id="CLU_3119940_0_0_3"/>
<keyword evidence="2" id="KW-1185">Reference proteome</keyword>
<dbReference type="EMBL" id="GL890964">
    <property type="protein sequence ID" value="EGJ30019.1"/>
    <property type="molecule type" value="Genomic_DNA"/>
</dbReference>
<gene>
    <name evidence="1" type="ORF">LYNGBM3L_57850</name>
</gene>
<name>F4XZL4_9CYAN</name>
<organism evidence="1 2">
    <name type="scientific">Moorena producens 3L</name>
    <dbReference type="NCBI Taxonomy" id="489825"/>
    <lineage>
        <taxon>Bacteria</taxon>
        <taxon>Bacillati</taxon>
        <taxon>Cyanobacteriota</taxon>
        <taxon>Cyanophyceae</taxon>
        <taxon>Coleofasciculales</taxon>
        <taxon>Coleofasciculaceae</taxon>
        <taxon>Moorena</taxon>
    </lineage>
</organism>
<reference evidence="2" key="1">
    <citation type="journal article" date="2011" name="Proc. Natl. Acad. Sci. U.S.A.">
        <title>Genomic insights into the physiology and ecology of the marine filamentous cyanobacterium Lyngbya majuscula.</title>
        <authorList>
            <person name="Jones A.C."/>
            <person name="Monroe E.A."/>
            <person name="Podell S."/>
            <person name="Hess W.R."/>
            <person name="Klages S."/>
            <person name="Esquenazi E."/>
            <person name="Niessen S."/>
            <person name="Hoover H."/>
            <person name="Rothmann M."/>
            <person name="Lasken R.S."/>
            <person name="Yates J.R.III."/>
            <person name="Reinhardt R."/>
            <person name="Kube M."/>
            <person name="Burkart M.D."/>
            <person name="Allen E.E."/>
            <person name="Dorrestein P.C."/>
            <person name="Gerwick W.H."/>
            <person name="Gerwick L."/>
        </authorList>
    </citation>
    <scope>NUCLEOTIDE SEQUENCE [LARGE SCALE GENOMIC DNA]</scope>
    <source>
        <strain evidence="2">3L</strain>
    </source>
</reference>
<sequence length="50" mass="5477">MVGSGYQRAWSANLICINHCPPYINSPSPHLPISPNARPLVTFTTIAEKL</sequence>
<evidence type="ECO:0000313" key="1">
    <source>
        <dbReference type="EMBL" id="EGJ30019.1"/>
    </source>
</evidence>